<gene>
    <name evidence="2" type="ORF">EAX62_10010</name>
</gene>
<dbReference type="RefSeq" id="WP_121901518.1">
    <property type="nucleotide sequence ID" value="NZ_REFW01000002.1"/>
</dbReference>
<keyword evidence="1" id="KW-0732">Signal</keyword>
<evidence type="ECO:0000256" key="1">
    <source>
        <dbReference type="SAM" id="SignalP"/>
    </source>
</evidence>
<dbReference type="OrthoDB" id="3733883at2"/>
<organism evidence="2 3">
    <name type="scientific">Tessaracoccus antarcticus</name>
    <dbReference type="NCBI Taxonomy" id="2479848"/>
    <lineage>
        <taxon>Bacteria</taxon>
        <taxon>Bacillati</taxon>
        <taxon>Actinomycetota</taxon>
        <taxon>Actinomycetes</taxon>
        <taxon>Propionibacteriales</taxon>
        <taxon>Propionibacteriaceae</taxon>
        <taxon>Tessaracoccus</taxon>
    </lineage>
</organism>
<protein>
    <submittedName>
        <fullName evidence="2">Uncharacterized protein</fullName>
    </submittedName>
</protein>
<dbReference type="AlphaFoldDB" id="A0A3M0G6C3"/>
<accession>A0A3M0G6C3</accession>
<dbReference type="EMBL" id="REFW01000002">
    <property type="protein sequence ID" value="RMB60038.1"/>
    <property type="molecule type" value="Genomic_DNA"/>
</dbReference>
<feature type="signal peptide" evidence="1">
    <location>
        <begin position="1"/>
        <end position="28"/>
    </location>
</feature>
<evidence type="ECO:0000313" key="2">
    <source>
        <dbReference type="EMBL" id="RMB60038.1"/>
    </source>
</evidence>
<keyword evidence="3" id="KW-1185">Reference proteome</keyword>
<dbReference type="Proteomes" id="UP000275256">
    <property type="component" value="Unassembled WGS sequence"/>
</dbReference>
<proteinExistence type="predicted"/>
<evidence type="ECO:0000313" key="3">
    <source>
        <dbReference type="Proteomes" id="UP000275256"/>
    </source>
</evidence>
<comment type="caution">
    <text evidence="2">The sequence shown here is derived from an EMBL/GenBank/DDBJ whole genome shotgun (WGS) entry which is preliminary data.</text>
</comment>
<reference evidence="2 3" key="1">
    <citation type="submission" date="2018-10" db="EMBL/GenBank/DDBJ databases">
        <title>Tessaracoccus antarcticuss sp. nov., isolated from sediment.</title>
        <authorList>
            <person name="Zhou L.Y."/>
            <person name="Du Z.J."/>
        </authorList>
    </citation>
    <scope>NUCLEOTIDE SEQUENCE [LARGE SCALE GENOMIC DNA]</scope>
    <source>
        <strain evidence="2 3">JDX10</strain>
    </source>
</reference>
<name>A0A3M0G6C3_9ACTN</name>
<feature type="chain" id="PRO_5039344722" evidence="1">
    <location>
        <begin position="29"/>
        <end position="267"/>
    </location>
</feature>
<sequence length="267" mass="30115">METYNVRPHTRHFIRLLAVLAASLSLLAAGVQTSSALDVYTTPGKHHQNGRDWLTSCEKYSSVVDRCTTQIWHKTVTYKNGTFTAKTQWTFNNLTYKTSPRAAWAPFNALVTPGEHTLNGRRWKTECDTAWTGSNGCRSQIWATVPEYRNGRYEMVNKWVFNNIVHVTPIKCPVPQSQIRTLTGQPSIVTSACTVSKSNSKWLAADYVVSNPSGKLYRETAFFFQRPTGWGLEFKSNENLTSVCAELYRQSGAPLDLAEPIKYCFKG</sequence>